<keyword evidence="2" id="KW-1133">Transmembrane helix</keyword>
<dbReference type="GO" id="GO:0042910">
    <property type="term" value="F:xenobiotic transmembrane transporter activity"/>
    <property type="evidence" value="ECO:0007669"/>
    <property type="project" value="InterPro"/>
</dbReference>
<dbReference type="InterPro" id="IPR002528">
    <property type="entry name" value="MATE_fam"/>
</dbReference>
<dbReference type="PANTHER" id="PTHR11206">
    <property type="entry name" value="MULTIDRUG RESISTANCE PROTEIN"/>
    <property type="match status" value="1"/>
</dbReference>
<feature type="transmembrane region" description="Helical" evidence="2">
    <location>
        <begin position="220"/>
        <end position="238"/>
    </location>
</feature>
<feature type="transmembrane region" description="Helical" evidence="2">
    <location>
        <begin position="134"/>
        <end position="161"/>
    </location>
</feature>
<evidence type="ECO:0000313" key="3">
    <source>
        <dbReference type="EMBL" id="CAD8880324.1"/>
    </source>
</evidence>
<dbReference type="GO" id="GO:0016020">
    <property type="term" value="C:membrane"/>
    <property type="evidence" value="ECO:0007669"/>
    <property type="project" value="InterPro"/>
</dbReference>
<gene>
    <name evidence="3" type="ORF">CHYS00102_LOCUS7509</name>
    <name evidence="4" type="ORF">CHYS00102_LOCUS7510</name>
</gene>
<name>A0A6U5ETY3_9STRA</name>
<keyword evidence="2" id="KW-0812">Transmembrane</keyword>
<accession>A0A6U5ETY3</accession>
<feature type="transmembrane region" description="Helical" evidence="2">
    <location>
        <begin position="50"/>
        <end position="77"/>
    </location>
</feature>
<evidence type="ECO:0000313" key="4">
    <source>
        <dbReference type="EMBL" id="CAD8880325.1"/>
    </source>
</evidence>
<evidence type="ECO:0000256" key="1">
    <source>
        <dbReference type="ARBA" id="ARBA00010199"/>
    </source>
</evidence>
<evidence type="ECO:0000256" key="2">
    <source>
        <dbReference type="SAM" id="Phobius"/>
    </source>
</evidence>
<feature type="transmembrane region" description="Helical" evidence="2">
    <location>
        <begin position="20"/>
        <end position="38"/>
    </location>
</feature>
<sequence length="349" mass="38174">MRFYFQAQGLPRPAMYNGILFLFVNALLNYIFVFGGPFRHLAAFGNWQGFGFVGGAISLSISRTLQSIVYFLYMFVYKKHHEATWPGLSMAHHTRARTIEFLLQALPGVGTILFGQCISQATTMLVSQLGEMSIAASSAVSTVFIPWSGTIFATGCTISAVRVGYHLGKGDGQSARKTKSLVLCFSTAIFLVISAVFLPLKDQILKYATNDHDVLDLSSTVVLAVLVQTYLNLIVTIITDGVFSGMGRPIIATILSFGFELPISIGAVALYIIRFHGDLLGVYWVQAAAGGFELSILCIILLTSNWDKYAKKAQKRQEVAVIGPVSEFDLDSEFSNTRSNSGNEITYPL</sequence>
<dbReference type="AlphaFoldDB" id="A0A6U5ETY3"/>
<feature type="transmembrane region" description="Helical" evidence="2">
    <location>
        <begin position="285"/>
        <end position="306"/>
    </location>
</feature>
<proteinExistence type="inferred from homology"/>
<keyword evidence="2" id="KW-0472">Membrane</keyword>
<feature type="transmembrane region" description="Helical" evidence="2">
    <location>
        <begin position="250"/>
        <end position="273"/>
    </location>
</feature>
<dbReference type="EMBL" id="HBFR01010366">
    <property type="protein sequence ID" value="CAD8880325.1"/>
    <property type="molecule type" value="Transcribed_RNA"/>
</dbReference>
<comment type="similarity">
    <text evidence="1">Belongs to the multi antimicrobial extrusion (MATE) (TC 2.A.66.1) family.</text>
</comment>
<organism evidence="3">
    <name type="scientific">Corethron hystrix</name>
    <dbReference type="NCBI Taxonomy" id="216773"/>
    <lineage>
        <taxon>Eukaryota</taxon>
        <taxon>Sar</taxon>
        <taxon>Stramenopiles</taxon>
        <taxon>Ochrophyta</taxon>
        <taxon>Bacillariophyta</taxon>
        <taxon>Coscinodiscophyceae</taxon>
        <taxon>Corethrophycidae</taxon>
        <taxon>Corethrales</taxon>
        <taxon>Corethraceae</taxon>
        <taxon>Corethron</taxon>
    </lineage>
</organism>
<feature type="transmembrane region" description="Helical" evidence="2">
    <location>
        <begin position="98"/>
        <end position="122"/>
    </location>
</feature>
<dbReference type="Pfam" id="PF01554">
    <property type="entry name" value="MatE"/>
    <property type="match status" value="1"/>
</dbReference>
<protein>
    <recommendedName>
        <fullName evidence="5">Polysaccharide biosynthesis protein C-terminal domain-containing protein</fullName>
    </recommendedName>
</protein>
<dbReference type="GO" id="GO:0015297">
    <property type="term" value="F:antiporter activity"/>
    <property type="evidence" value="ECO:0007669"/>
    <property type="project" value="InterPro"/>
</dbReference>
<dbReference type="EMBL" id="HBFR01010365">
    <property type="protein sequence ID" value="CAD8880324.1"/>
    <property type="molecule type" value="Transcribed_RNA"/>
</dbReference>
<feature type="transmembrane region" description="Helical" evidence="2">
    <location>
        <begin position="181"/>
        <end position="200"/>
    </location>
</feature>
<reference evidence="3" key="1">
    <citation type="submission" date="2021-01" db="EMBL/GenBank/DDBJ databases">
        <authorList>
            <person name="Corre E."/>
            <person name="Pelletier E."/>
            <person name="Niang G."/>
            <person name="Scheremetjew M."/>
            <person name="Finn R."/>
            <person name="Kale V."/>
            <person name="Holt S."/>
            <person name="Cochrane G."/>
            <person name="Meng A."/>
            <person name="Brown T."/>
            <person name="Cohen L."/>
        </authorList>
    </citation>
    <scope>NUCLEOTIDE SEQUENCE</scope>
    <source>
        <strain evidence="3">308</strain>
    </source>
</reference>
<evidence type="ECO:0008006" key="5">
    <source>
        <dbReference type="Google" id="ProtNLM"/>
    </source>
</evidence>